<sequence>MRMPTADHELSAEEIRHRFGPLLRQGVEAFKRDPWLLVDVAESATAPGVQERAQQRSALRQAFEDGLSLREAGEVVGLSAGAVHYRWAQMGLRVSDRPKPVPTASDAEERLARKRESNRRTAARRRAREKAARVAQAELLAEERAAEAQASVHRRDEERDRFDSLTRALTGLSLREASSRLECSQTKVRTSWIRQGLEYNTADASKARTAAILPLLDEGLKPAEIMARLGVTRSHVLNAQRHRRAETG</sequence>
<gene>
    <name evidence="2" type="ORF">ESP62_011760</name>
</gene>
<comment type="caution">
    <text evidence="2">The sequence shown here is derived from an EMBL/GenBank/DDBJ whole genome shotgun (WGS) entry which is preliminary data.</text>
</comment>
<dbReference type="AlphaFoldDB" id="A0A641AMG2"/>
<feature type="region of interest" description="Disordered" evidence="1">
    <location>
        <begin position="96"/>
        <end position="124"/>
    </location>
</feature>
<protein>
    <submittedName>
        <fullName evidence="2">Uncharacterized protein</fullName>
    </submittedName>
</protein>
<dbReference type="EMBL" id="SDPP02000003">
    <property type="protein sequence ID" value="KAA1376114.1"/>
    <property type="molecule type" value="Genomic_DNA"/>
</dbReference>
<reference evidence="2" key="1">
    <citation type="submission" date="2019-09" db="EMBL/GenBank/DDBJ databases">
        <authorList>
            <person name="Li J."/>
        </authorList>
    </citation>
    <scope>NUCLEOTIDE SEQUENCE [LARGE SCALE GENOMIC DNA]</scope>
    <source>
        <strain evidence="2">NRBC 14897</strain>
    </source>
</reference>
<keyword evidence="3" id="KW-1185">Reference proteome</keyword>
<dbReference type="Proteomes" id="UP001515100">
    <property type="component" value="Unassembled WGS sequence"/>
</dbReference>
<evidence type="ECO:0000313" key="2">
    <source>
        <dbReference type="EMBL" id="KAA1376114.1"/>
    </source>
</evidence>
<name>A0A641AMG2_9ACTN</name>
<accession>A0A641AMG2</accession>
<feature type="compositionally biased region" description="Basic and acidic residues" evidence="1">
    <location>
        <begin position="107"/>
        <end position="119"/>
    </location>
</feature>
<evidence type="ECO:0000313" key="3">
    <source>
        <dbReference type="Proteomes" id="UP001515100"/>
    </source>
</evidence>
<evidence type="ECO:0000256" key="1">
    <source>
        <dbReference type="SAM" id="MobiDB-lite"/>
    </source>
</evidence>
<dbReference type="RefSeq" id="WP_129183834.1">
    <property type="nucleotide sequence ID" value="NZ_JAGIOG010000001.1"/>
</dbReference>
<organism evidence="2 3">
    <name type="scientific">Aeromicrobium fastidiosum</name>
    <dbReference type="NCBI Taxonomy" id="52699"/>
    <lineage>
        <taxon>Bacteria</taxon>
        <taxon>Bacillati</taxon>
        <taxon>Actinomycetota</taxon>
        <taxon>Actinomycetes</taxon>
        <taxon>Propionibacteriales</taxon>
        <taxon>Nocardioidaceae</taxon>
        <taxon>Aeromicrobium</taxon>
    </lineage>
</organism>
<proteinExistence type="predicted"/>